<keyword evidence="3" id="KW-0862">Zinc</keyword>
<name>A0AAE0AGQ9_9ROSI</name>
<dbReference type="Pfam" id="PF13639">
    <property type="entry name" value="zf-RING_2"/>
    <property type="match status" value="1"/>
</dbReference>
<evidence type="ECO:0000259" key="7">
    <source>
        <dbReference type="PROSITE" id="PS50089"/>
    </source>
</evidence>
<evidence type="ECO:0000256" key="4">
    <source>
        <dbReference type="PROSITE-ProRule" id="PRU00175"/>
    </source>
</evidence>
<dbReference type="PANTHER" id="PTHR45969:SF11">
    <property type="entry name" value="RING_U-BOX SUPERFAMILY PROTEIN"/>
    <property type="match status" value="1"/>
</dbReference>
<feature type="region of interest" description="Disordered" evidence="5">
    <location>
        <begin position="41"/>
        <end position="71"/>
    </location>
</feature>
<dbReference type="GO" id="GO:0016567">
    <property type="term" value="P:protein ubiquitination"/>
    <property type="evidence" value="ECO:0007669"/>
    <property type="project" value="TreeGrafter"/>
</dbReference>
<keyword evidence="6" id="KW-1133">Transmembrane helix</keyword>
<evidence type="ECO:0000313" key="9">
    <source>
        <dbReference type="Proteomes" id="UP001281410"/>
    </source>
</evidence>
<keyword evidence="6" id="KW-0812">Transmembrane</keyword>
<accession>A0AAE0AGQ9</accession>
<dbReference type="EMBL" id="JANJYJ010000005">
    <property type="protein sequence ID" value="KAK3213303.1"/>
    <property type="molecule type" value="Genomic_DNA"/>
</dbReference>
<feature type="transmembrane region" description="Helical" evidence="6">
    <location>
        <begin position="15"/>
        <end position="34"/>
    </location>
</feature>
<dbReference type="Proteomes" id="UP001281410">
    <property type="component" value="Unassembled WGS sequence"/>
</dbReference>
<dbReference type="SMART" id="SM00184">
    <property type="entry name" value="RING"/>
    <property type="match status" value="1"/>
</dbReference>
<evidence type="ECO:0000256" key="1">
    <source>
        <dbReference type="ARBA" id="ARBA00022723"/>
    </source>
</evidence>
<evidence type="ECO:0000256" key="6">
    <source>
        <dbReference type="SAM" id="Phobius"/>
    </source>
</evidence>
<feature type="compositionally biased region" description="Low complexity" evidence="5">
    <location>
        <begin position="41"/>
        <end position="53"/>
    </location>
</feature>
<keyword evidence="2 4" id="KW-0863">Zinc-finger</keyword>
<evidence type="ECO:0000313" key="8">
    <source>
        <dbReference type="EMBL" id="KAK3213303.1"/>
    </source>
</evidence>
<evidence type="ECO:0000256" key="5">
    <source>
        <dbReference type="SAM" id="MobiDB-lite"/>
    </source>
</evidence>
<reference evidence="8" key="1">
    <citation type="journal article" date="2023" name="Plant J.">
        <title>Genome sequences and population genomics provide insights into the demographic history, inbreeding, and mutation load of two 'living fossil' tree species of Dipteronia.</title>
        <authorList>
            <person name="Feng Y."/>
            <person name="Comes H.P."/>
            <person name="Chen J."/>
            <person name="Zhu S."/>
            <person name="Lu R."/>
            <person name="Zhang X."/>
            <person name="Li P."/>
            <person name="Qiu J."/>
            <person name="Olsen K.M."/>
            <person name="Qiu Y."/>
        </authorList>
    </citation>
    <scope>NUCLEOTIDE SEQUENCE</scope>
    <source>
        <strain evidence="8">NBL</strain>
    </source>
</reference>
<proteinExistence type="predicted"/>
<dbReference type="InterPro" id="IPR001841">
    <property type="entry name" value="Znf_RING"/>
</dbReference>
<protein>
    <recommendedName>
        <fullName evidence="7">RING-type domain-containing protein</fullName>
    </recommendedName>
</protein>
<evidence type="ECO:0000256" key="3">
    <source>
        <dbReference type="ARBA" id="ARBA00022833"/>
    </source>
</evidence>
<gene>
    <name evidence="8" type="ORF">Dsin_018009</name>
</gene>
<dbReference type="PROSITE" id="PS50089">
    <property type="entry name" value="ZF_RING_2"/>
    <property type="match status" value="1"/>
</dbReference>
<comment type="caution">
    <text evidence="8">The sequence shown here is derived from an EMBL/GenBank/DDBJ whole genome shotgun (WGS) entry which is preliminary data.</text>
</comment>
<dbReference type="Gene3D" id="3.30.40.10">
    <property type="entry name" value="Zinc/RING finger domain, C3HC4 (zinc finger)"/>
    <property type="match status" value="1"/>
</dbReference>
<dbReference type="GO" id="GO:0061630">
    <property type="term" value="F:ubiquitin protein ligase activity"/>
    <property type="evidence" value="ECO:0007669"/>
    <property type="project" value="TreeGrafter"/>
</dbReference>
<feature type="compositionally biased region" description="Basic residues" evidence="5">
    <location>
        <begin position="54"/>
        <end position="68"/>
    </location>
</feature>
<keyword evidence="1" id="KW-0479">Metal-binding</keyword>
<keyword evidence="6" id="KW-0472">Membrane</keyword>
<dbReference type="PANTHER" id="PTHR45969">
    <property type="entry name" value="RING ZINC FINGER PROTEIN-RELATED"/>
    <property type="match status" value="1"/>
</dbReference>
<sequence length="194" mass="22428">MGFLEEAPDLIVNHFLYKAAVIFTLLRWTIAFAIRFRNRNRTSNSNSTSTSSSPHHHHHHHHHPHPHPRTTCASQTIKDNLALTSFGEIRCRIPEMSDTCAVCLGDLKGSDLVRDLRNCCHVFHQDCLDKWVDHHKNCSDADEDDNNNNHKNCPLCRTPLLTYTQTLEYEFPKTNEPDWAVERILYLFGDDLLT</sequence>
<dbReference type="AlphaFoldDB" id="A0AAE0AGQ9"/>
<dbReference type="SUPFAM" id="SSF57850">
    <property type="entry name" value="RING/U-box"/>
    <property type="match status" value="1"/>
</dbReference>
<dbReference type="GO" id="GO:0008270">
    <property type="term" value="F:zinc ion binding"/>
    <property type="evidence" value="ECO:0007669"/>
    <property type="project" value="UniProtKB-KW"/>
</dbReference>
<organism evidence="8 9">
    <name type="scientific">Dipteronia sinensis</name>
    <dbReference type="NCBI Taxonomy" id="43782"/>
    <lineage>
        <taxon>Eukaryota</taxon>
        <taxon>Viridiplantae</taxon>
        <taxon>Streptophyta</taxon>
        <taxon>Embryophyta</taxon>
        <taxon>Tracheophyta</taxon>
        <taxon>Spermatophyta</taxon>
        <taxon>Magnoliopsida</taxon>
        <taxon>eudicotyledons</taxon>
        <taxon>Gunneridae</taxon>
        <taxon>Pentapetalae</taxon>
        <taxon>rosids</taxon>
        <taxon>malvids</taxon>
        <taxon>Sapindales</taxon>
        <taxon>Sapindaceae</taxon>
        <taxon>Hippocastanoideae</taxon>
        <taxon>Acereae</taxon>
        <taxon>Dipteronia</taxon>
    </lineage>
</organism>
<keyword evidence="9" id="KW-1185">Reference proteome</keyword>
<feature type="domain" description="RING-type" evidence="7">
    <location>
        <begin position="100"/>
        <end position="157"/>
    </location>
</feature>
<dbReference type="InterPro" id="IPR013083">
    <property type="entry name" value="Znf_RING/FYVE/PHD"/>
</dbReference>
<evidence type="ECO:0000256" key="2">
    <source>
        <dbReference type="ARBA" id="ARBA00022771"/>
    </source>
</evidence>